<evidence type="ECO:0000313" key="1">
    <source>
        <dbReference type="EMBL" id="QJA88542.1"/>
    </source>
</evidence>
<organism evidence="1">
    <name type="scientific">viral metagenome</name>
    <dbReference type="NCBI Taxonomy" id="1070528"/>
    <lineage>
        <taxon>unclassified sequences</taxon>
        <taxon>metagenomes</taxon>
        <taxon>organismal metagenomes</taxon>
    </lineage>
</organism>
<dbReference type="EMBL" id="MT142786">
    <property type="protein sequence ID" value="QJA88542.1"/>
    <property type="molecule type" value="Genomic_DNA"/>
</dbReference>
<reference evidence="1" key="1">
    <citation type="submission" date="2020-03" db="EMBL/GenBank/DDBJ databases">
        <title>The deep terrestrial virosphere.</title>
        <authorList>
            <person name="Holmfeldt K."/>
            <person name="Nilsson E."/>
            <person name="Simone D."/>
            <person name="Lopez-Fernandez M."/>
            <person name="Wu X."/>
            <person name="de Brujin I."/>
            <person name="Lundin D."/>
            <person name="Andersson A."/>
            <person name="Bertilsson S."/>
            <person name="Dopson M."/>
        </authorList>
    </citation>
    <scope>NUCLEOTIDE SEQUENCE</scope>
    <source>
        <strain evidence="1">MM415B02743</strain>
    </source>
</reference>
<dbReference type="AlphaFoldDB" id="A0A6M3L3Y1"/>
<name>A0A6M3L3Y1_9ZZZZ</name>
<protein>
    <submittedName>
        <fullName evidence="1">Uncharacterized protein</fullName>
    </submittedName>
</protein>
<gene>
    <name evidence="1" type="ORF">MM415B02743_0013</name>
</gene>
<accession>A0A6M3L3Y1</accession>
<sequence>MPIKNRGFGFGVFSQSKDKKGSSLGDMRFEQCGKAYRFARAGAADIPAGRFVVGVTNQAAHQNEAILAAVPVGTYALSVTVTAGTAIVANELENGEFLINDGAGEGHSYEIDSNTAISASGTVVYLTLKRPIKVALDTTSEFTLVRNPMYGLVQSATQTLPLGGITPIAVTANYYFWVQTKGMAPGYCTTTVPVIGQEFAQEGVAGGITVSTSSDTIPDLGQCLIAAAATEYSALWLNMD</sequence>
<proteinExistence type="predicted"/>